<evidence type="ECO:0000313" key="2">
    <source>
        <dbReference type="EMBL" id="MDR7300278.1"/>
    </source>
</evidence>
<proteinExistence type="predicted"/>
<dbReference type="RefSeq" id="WP_310268780.1">
    <property type="nucleotide sequence ID" value="NZ_JAVDXW010000001.1"/>
</dbReference>
<name>A0AAE3ZAR4_9ACTN</name>
<keyword evidence="3" id="KW-1185">Reference proteome</keyword>
<accession>A0AAE3ZAR4</accession>
<evidence type="ECO:0000313" key="3">
    <source>
        <dbReference type="Proteomes" id="UP001180845"/>
    </source>
</evidence>
<dbReference type="EMBL" id="JAVDXW010000001">
    <property type="protein sequence ID" value="MDR7300278.1"/>
    <property type="molecule type" value="Genomic_DNA"/>
</dbReference>
<feature type="region of interest" description="Disordered" evidence="1">
    <location>
        <begin position="33"/>
        <end position="53"/>
    </location>
</feature>
<comment type="caution">
    <text evidence="2">The sequence shown here is derived from an EMBL/GenBank/DDBJ whole genome shotgun (WGS) entry which is preliminary data.</text>
</comment>
<dbReference type="Proteomes" id="UP001180845">
    <property type="component" value="Unassembled WGS sequence"/>
</dbReference>
<protein>
    <submittedName>
        <fullName evidence="2">Uncharacterized protein</fullName>
    </submittedName>
</protein>
<sequence>MNETEPSGHRGDGSWQQLSQALTGVAAVWRIAGSSQAQSGPESVPATHQLGQTEANELARSGYEAIEALAGIATVLSGQEGAVQAWESAREAQQEAWRHWRVAMDAQVPDEDTPP</sequence>
<reference evidence="2" key="1">
    <citation type="submission" date="2023-07" db="EMBL/GenBank/DDBJ databases">
        <title>Sequencing the genomes of 1000 actinobacteria strains.</title>
        <authorList>
            <person name="Klenk H.-P."/>
        </authorList>
    </citation>
    <scope>NUCLEOTIDE SEQUENCE</scope>
    <source>
        <strain evidence="2">DSM 45977</strain>
    </source>
</reference>
<gene>
    <name evidence="2" type="ORF">JOF55_000459</name>
</gene>
<dbReference type="AlphaFoldDB" id="A0AAE3ZAR4"/>
<organism evidence="2 3">
    <name type="scientific">Haloactinomyces albus</name>
    <dbReference type="NCBI Taxonomy" id="1352928"/>
    <lineage>
        <taxon>Bacteria</taxon>
        <taxon>Bacillati</taxon>
        <taxon>Actinomycetota</taxon>
        <taxon>Actinomycetes</taxon>
        <taxon>Actinopolysporales</taxon>
        <taxon>Actinopolysporaceae</taxon>
        <taxon>Haloactinomyces</taxon>
    </lineage>
</organism>
<evidence type="ECO:0000256" key="1">
    <source>
        <dbReference type="SAM" id="MobiDB-lite"/>
    </source>
</evidence>